<feature type="transmembrane region" description="Helical" evidence="6">
    <location>
        <begin position="187"/>
        <end position="206"/>
    </location>
</feature>
<reference evidence="8" key="2">
    <citation type="submission" date="2012-05" db="EMBL/GenBank/DDBJ databases">
        <title>The Genome Annotation of Fusarium oxysporum PHW808.</title>
        <authorList>
            <consortium name="The Broad Institute Genomics Platform"/>
            <person name="Ma L.-J."/>
            <person name="Corby-Kistler H."/>
            <person name="Broz K."/>
            <person name="Gale L.R."/>
            <person name="Jonkers W."/>
            <person name="O'Donnell K."/>
            <person name="Ploetz R."/>
            <person name="Steinberg C."/>
            <person name="Schwartz D.C."/>
            <person name="VanEtten H."/>
            <person name="Zhou S."/>
            <person name="Young S.K."/>
            <person name="Zeng Q."/>
            <person name="Gargeya S."/>
            <person name="Fitzgerald M."/>
            <person name="Abouelleil A."/>
            <person name="Alvarado L."/>
            <person name="Chapman S.B."/>
            <person name="Gainer-Dewar J."/>
            <person name="Goldberg J."/>
            <person name="Griggs A."/>
            <person name="Gujja S."/>
            <person name="Hansen M."/>
            <person name="Howarth C."/>
            <person name="Imamovic A."/>
            <person name="Ireland A."/>
            <person name="Larimer J."/>
            <person name="McCowan C."/>
            <person name="Murphy C."/>
            <person name="Pearson M."/>
            <person name="Poon T.W."/>
            <person name="Priest M."/>
            <person name="Roberts A."/>
            <person name="Saif S."/>
            <person name="Shea T."/>
            <person name="Sykes S."/>
            <person name="Wortman J."/>
            <person name="Nusbaum C."/>
            <person name="Birren B."/>
        </authorList>
    </citation>
    <scope>NUCLEOTIDE SEQUENCE</scope>
    <source>
        <strain evidence="8">54008</strain>
    </source>
</reference>
<evidence type="ECO:0000259" key="7">
    <source>
        <dbReference type="Pfam" id="PF20684"/>
    </source>
</evidence>
<dbReference type="InterPro" id="IPR052337">
    <property type="entry name" value="SAT4-like"/>
</dbReference>
<evidence type="ECO:0000256" key="1">
    <source>
        <dbReference type="ARBA" id="ARBA00004141"/>
    </source>
</evidence>
<comment type="subcellular location">
    <subcellularLocation>
        <location evidence="1">Membrane</location>
        <topology evidence="1">Multi-pass membrane protein</topology>
    </subcellularLocation>
</comment>
<gene>
    <name evidence="8" type="ORF">FOPG_19483</name>
</gene>
<accession>X0HSV3</accession>
<dbReference type="PANTHER" id="PTHR33048">
    <property type="entry name" value="PTH11-LIKE INTEGRAL MEMBRANE PROTEIN (AFU_ORTHOLOGUE AFUA_5G11245)"/>
    <property type="match status" value="1"/>
</dbReference>
<keyword evidence="3 6" id="KW-1133">Transmembrane helix</keyword>
<evidence type="ECO:0000313" key="8">
    <source>
        <dbReference type="EMBL" id="EXL64249.1"/>
    </source>
</evidence>
<dbReference type="GO" id="GO:0016020">
    <property type="term" value="C:membrane"/>
    <property type="evidence" value="ECO:0007669"/>
    <property type="project" value="UniProtKB-SubCell"/>
</dbReference>
<dbReference type="Pfam" id="PF20684">
    <property type="entry name" value="Fung_rhodopsin"/>
    <property type="match status" value="1"/>
</dbReference>
<organism evidence="8">
    <name type="scientific">Fusarium oxysporum f. sp. conglutinans race 2 54008</name>
    <dbReference type="NCBI Taxonomy" id="1089457"/>
    <lineage>
        <taxon>Eukaryota</taxon>
        <taxon>Fungi</taxon>
        <taxon>Dikarya</taxon>
        <taxon>Ascomycota</taxon>
        <taxon>Pezizomycotina</taxon>
        <taxon>Sordariomycetes</taxon>
        <taxon>Hypocreomycetidae</taxon>
        <taxon>Hypocreales</taxon>
        <taxon>Nectriaceae</taxon>
        <taxon>Fusarium</taxon>
        <taxon>Fusarium oxysporum species complex</taxon>
    </lineage>
</organism>
<dbReference type="PANTHER" id="PTHR33048:SF92">
    <property type="entry name" value="INTEGRAL MEMBRANE PROTEIN"/>
    <property type="match status" value="1"/>
</dbReference>
<evidence type="ECO:0000256" key="2">
    <source>
        <dbReference type="ARBA" id="ARBA00022692"/>
    </source>
</evidence>
<proteinExistence type="inferred from homology"/>
<name>X0HSV3_FUSOX</name>
<keyword evidence="4 6" id="KW-0472">Membrane</keyword>
<feature type="transmembrane region" description="Helical" evidence="6">
    <location>
        <begin position="68"/>
        <end position="91"/>
    </location>
</feature>
<dbReference type="HOGENOM" id="CLU_028200_10_0_1"/>
<keyword evidence="2 6" id="KW-0812">Transmembrane</keyword>
<sequence>MMFNEGVSQPDIDYTMKNFDVEPEQIEFVSKLLFTVVFPFFTALYLCKASLLAVYLQLFPRFMKTRRLMLWILIGYCACAYIVSITLQLFYCYPVPKNWQDRCSLKEIATVFQIAWSLHFAGSLALFVTPWFIVYNLNMRPATKIGVYGAFLIGIFDIAFSLTRFLVVQTARHGSFISMTTIKLWTMLDIYIGLVVTCLPALRPLLRKDRKGSRKSTYDQKSRQVKSAIVRRTDENGFEEIDDHIPFDVTEPDQIMYRPTKSPDLACHDEWSDKRSNKSDVELVHLKTDVFTRK</sequence>
<dbReference type="InterPro" id="IPR049326">
    <property type="entry name" value="Rhodopsin_dom_fungi"/>
</dbReference>
<evidence type="ECO:0000256" key="6">
    <source>
        <dbReference type="SAM" id="Phobius"/>
    </source>
</evidence>
<feature type="transmembrane region" description="Helical" evidence="6">
    <location>
        <begin position="145"/>
        <end position="167"/>
    </location>
</feature>
<protein>
    <recommendedName>
        <fullName evidence="7">Rhodopsin domain-containing protein</fullName>
    </recommendedName>
</protein>
<reference evidence="8" key="1">
    <citation type="submission" date="2011-11" db="EMBL/GenBank/DDBJ databases">
        <title>The Genome Sequence of Fusarium oxysporum PHW808.</title>
        <authorList>
            <consortium name="The Broad Institute Genome Sequencing Platform"/>
            <person name="Ma L.-J."/>
            <person name="Gale L.R."/>
            <person name="Schwartz D.C."/>
            <person name="Zhou S."/>
            <person name="Corby-Kistler H."/>
            <person name="Young S.K."/>
            <person name="Zeng Q."/>
            <person name="Gargeya S."/>
            <person name="Fitzgerald M."/>
            <person name="Haas B."/>
            <person name="Abouelleil A."/>
            <person name="Alvarado L."/>
            <person name="Arachchi H.M."/>
            <person name="Berlin A."/>
            <person name="Brown A."/>
            <person name="Chapman S.B."/>
            <person name="Chen Z."/>
            <person name="Dunbar C."/>
            <person name="Freedman E."/>
            <person name="Gearin G."/>
            <person name="Goldberg J."/>
            <person name="Griggs A."/>
            <person name="Gujja S."/>
            <person name="Heiman D."/>
            <person name="Howarth C."/>
            <person name="Larson L."/>
            <person name="Lui A."/>
            <person name="MacDonald P.J.P."/>
            <person name="Montmayeur A."/>
            <person name="Murphy C."/>
            <person name="Neiman D."/>
            <person name="Pearson M."/>
            <person name="Priest M."/>
            <person name="Roberts A."/>
            <person name="Saif S."/>
            <person name="Shea T."/>
            <person name="Shenoy N."/>
            <person name="Sisk P."/>
            <person name="Stolte C."/>
            <person name="Sykes S."/>
            <person name="Wortman J."/>
            <person name="Nusbaum C."/>
            <person name="Birren B."/>
        </authorList>
    </citation>
    <scope>NUCLEOTIDE SEQUENCE [LARGE SCALE GENOMIC DNA]</scope>
    <source>
        <strain evidence="8">54008</strain>
    </source>
</reference>
<dbReference type="EMBL" id="JH659299">
    <property type="protein sequence ID" value="EXL64249.1"/>
    <property type="molecule type" value="Genomic_DNA"/>
</dbReference>
<feature type="transmembrane region" description="Helical" evidence="6">
    <location>
        <begin position="32"/>
        <end position="56"/>
    </location>
</feature>
<feature type="transmembrane region" description="Helical" evidence="6">
    <location>
        <begin position="111"/>
        <end position="133"/>
    </location>
</feature>
<evidence type="ECO:0000256" key="3">
    <source>
        <dbReference type="ARBA" id="ARBA00022989"/>
    </source>
</evidence>
<evidence type="ECO:0000256" key="4">
    <source>
        <dbReference type="ARBA" id="ARBA00023136"/>
    </source>
</evidence>
<dbReference type="OrthoDB" id="5273647at2759"/>
<feature type="domain" description="Rhodopsin" evidence="7">
    <location>
        <begin position="15"/>
        <end position="208"/>
    </location>
</feature>
<dbReference type="AlphaFoldDB" id="X0HSV3"/>
<evidence type="ECO:0000256" key="5">
    <source>
        <dbReference type="ARBA" id="ARBA00038359"/>
    </source>
</evidence>
<dbReference type="Proteomes" id="UP000030676">
    <property type="component" value="Unassembled WGS sequence"/>
</dbReference>
<comment type="similarity">
    <text evidence="5">Belongs to the SAT4 family.</text>
</comment>